<dbReference type="RefSeq" id="WP_106143934.1">
    <property type="nucleotide sequence ID" value="NZ_PVYX01000001.1"/>
</dbReference>
<dbReference type="CDD" id="cd00093">
    <property type="entry name" value="HTH_XRE"/>
    <property type="match status" value="1"/>
</dbReference>
<dbReference type="GO" id="GO:0003677">
    <property type="term" value="F:DNA binding"/>
    <property type="evidence" value="ECO:0007669"/>
    <property type="project" value="UniProtKB-KW"/>
</dbReference>
<gene>
    <name evidence="3" type="ORF">CLV81_1014</name>
</gene>
<dbReference type="PANTHER" id="PTHR46558">
    <property type="entry name" value="TRACRIPTIONAL REGULATORY PROTEIN-RELATED-RELATED"/>
    <property type="match status" value="1"/>
</dbReference>
<accession>A0A2T0MHG1</accession>
<dbReference type="Pfam" id="PF01381">
    <property type="entry name" value="HTH_3"/>
    <property type="match status" value="1"/>
</dbReference>
<dbReference type="InterPro" id="IPR010982">
    <property type="entry name" value="Lambda_DNA-bd_dom_sf"/>
</dbReference>
<sequence>MQIIKEFRKKKGATQTDLAKAVGVSLRTIQTYEQENANIPTKNLNKIAAFFDLNVADLYIHKINDEEATYAKRKPFDHFGSRCYPLDFGKYFVVVPLLLAEIQPEYVKNVEDQENAKGKMKSGFVVETLSESSYKAFEITGDSMDDGTIDSIPNKSIVLGVEYSKKEIFKEPESFIDTVMVLVLPERITCKKIIGVDMNQKTISCTHLNGSPEFSDFELPISNVQQLFKVVKKQL</sequence>
<dbReference type="Gene3D" id="1.10.260.40">
    <property type="entry name" value="lambda repressor-like DNA-binding domains"/>
    <property type="match status" value="1"/>
</dbReference>
<evidence type="ECO:0000313" key="4">
    <source>
        <dbReference type="Proteomes" id="UP000237640"/>
    </source>
</evidence>
<evidence type="ECO:0000256" key="1">
    <source>
        <dbReference type="ARBA" id="ARBA00023125"/>
    </source>
</evidence>
<reference evidence="3 4" key="1">
    <citation type="submission" date="2018-03" db="EMBL/GenBank/DDBJ databases">
        <title>Genomic Encyclopedia of Archaeal and Bacterial Type Strains, Phase II (KMG-II): from individual species to whole genera.</title>
        <authorList>
            <person name="Goeker M."/>
        </authorList>
    </citation>
    <scope>NUCLEOTIDE SEQUENCE [LARGE SCALE GENOMIC DNA]</scope>
    <source>
        <strain evidence="3 4">DSM 25027</strain>
    </source>
</reference>
<keyword evidence="1 3" id="KW-0238">DNA-binding</keyword>
<evidence type="ECO:0000259" key="2">
    <source>
        <dbReference type="PROSITE" id="PS50943"/>
    </source>
</evidence>
<keyword evidence="4" id="KW-1185">Reference proteome</keyword>
<comment type="caution">
    <text evidence="3">The sequence shown here is derived from an EMBL/GenBank/DDBJ whole genome shotgun (WGS) entry which is preliminary data.</text>
</comment>
<organism evidence="3 4">
    <name type="scientific">Flagellimonas meridianipacifica</name>
    <dbReference type="NCBI Taxonomy" id="1080225"/>
    <lineage>
        <taxon>Bacteria</taxon>
        <taxon>Pseudomonadati</taxon>
        <taxon>Bacteroidota</taxon>
        <taxon>Flavobacteriia</taxon>
        <taxon>Flavobacteriales</taxon>
        <taxon>Flavobacteriaceae</taxon>
        <taxon>Flagellimonas</taxon>
    </lineage>
</organism>
<dbReference type="InterPro" id="IPR001387">
    <property type="entry name" value="Cro/C1-type_HTH"/>
</dbReference>
<proteinExistence type="predicted"/>
<dbReference type="EMBL" id="PVYX01000001">
    <property type="protein sequence ID" value="PRX57013.1"/>
    <property type="molecule type" value="Genomic_DNA"/>
</dbReference>
<feature type="domain" description="HTH cro/C1-type" evidence="2">
    <location>
        <begin position="4"/>
        <end position="58"/>
    </location>
</feature>
<protein>
    <submittedName>
        <fullName evidence="3">DNA-binding XRE family transcriptional regulator</fullName>
    </submittedName>
</protein>
<dbReference type="OrthoDB" id="3831186at2"/>
<dbReference type="SUPFAM" id="SSF47413">
    <property type="entry name" value="lambda repressor-like DNA-binding domains"/>
    <property type="match status" value="1"/>
</dbReference>
<dbReference type="PROSITE" id="PS50943">
    <property type="entry name" value="HTH_CROC1"/>
    <property type="match status" value="1"/>
</dbReference>
<evidence type="ECO:0000313" key="3">
    <source>
        <dbReference type="EMBL" id="PRX57013.1"/>
    </source>
</evidence>
<dbReference type="Proteomes" id="UP000237640">
    <property type="component" value="Unassembled WGS sequence"/>
</dbReference>
<dbReference type="AlphaFoldDB" id="A0A2T0MHG1"/>
<dbReference type="SMART" id="SM00530">
    <property type="entry name" value="HTH_XRE"/>
    <property type="match status" value="1"/>
</dbReference>
<dbReference type="PANTHER" id="PTHR46558:SF4">
    <property type="entry name" value="DNA-BIDING PHAGE PROTEIN"/>
    <property type="match status" value="1"/>
</dbReference>
<name>A0A2T0MHG1_9FLAO</name>